<evidence type="ECO:0000313" key="1">
    <source>
        <dbReference type="EMBL" id="KHM52072.1"/>
    </source>
</evidence>
<dbReference type="EMBL" id="JSCE01000143">
    <property type="protein sequence ID" value="KHM52072.1"/>
    <property type="molecule type" value="Genomic_DNA"/>
</dbReference>
<sequence length="118" mass="13624">MLVKNITAKHVFLACGHTDMRKSIDGLAAIVQQNFKLDPFSKDVFMFCGRRKDRIKALFWDGDGFSLLYKRLDNGKFCWPKSPNEVISISEQQLRWLMEGLEICQPKSIKMSQPKSII</sequence>
<dbReference type="PANTHER" id="PTHR36455">
    <property type="match status" value="1"/>
</dbReference>
<dbReference type="NCBIfam" id="NF033819">
    <property type="entry name" value="IS66_TnpB"/>
    <property type="match status" value="1"/>
</dbReference>
<dbReference type="Proteomes" id="UP000030993">
    <property type="component" value="Unassembled WGS sequence"/>
</dbReference>
<dbReference type="PANTHER" id="PTHR36455:SF1">
    <property type="entry name" value="BLR8292 PROTEIN"/>
    <property type="match status" value="1"/>
</dbReference>
<reference evidence="1 2" key="1">
    <citation type="journal article" date="2013" name="PLoS ONE">
        <title>Identification and characterization of three novel lipases belonging to families II and V from Anaerovibrio lipolyticus 5ST.</title>
        <authorList>
            <person name="Prive F."/>
            <person name="Kaderbhai N.N."/>
            <person name="Girdwood S."/>
            <person name="Worgan H.J."/>
            <person name="Pinloche E."/>
            <person name="Scollan N.D."/>
            <person name="Huws S.A."/>
            <person name="Newbold C.J."/>
        </authorList>
    </citation>
    <scope>NUCLEOTIDE SEQUENCE [LARGE SCALE GENOMIC DNA]</scope>
    <source>
        <strain evidence="1 2">5S</strain>
    </source>
</reference>
<accession>A0A0B2K1M6</accession>
<proteinExistence type="predicted"/>
<dbReference type="Pfam" id="PF05717">
    <property type="entry name" value="TnpB_IS66"/>
    <property type="match status" value="1"/>
</dbReference>
<name>A0A0B2K1M6_9FIRM</name>
<dbReference type="AlphaFoldDB" id="A0A0B2K1M6"/>
<dbReference type="InterPro" id="IPR008878">
    <property type="entry name" value="Transposase_IS66_Orf2"/>
</dbReference>
<protein>
    <submittedName>
        <fullName evidence="1">Transposase</fullName>
    </submittedName>
</protein>
<gene>
    <name evidence="1" type="ORF">NZ47_07035</name>
</gene>
<organism evidence="1 2">
    <name type="scientific">Anaerovibrio lipolyticus</name>
    <dbReference type="NCBI Taxonomy" id="82374"/>
    <lineage>
        <taxon>Bacteria</taxon>
        <taxon>Bacillati</taxon>
        <taxon>Bacillota</taxon>
        <taxon>Negativicutes</taxon>
        <taxon>Selenomonadales</taxon>
        <taxon>Selenomonadaceae</taxon>
        <taxon>Anaerovibrio</taxon>
    </lineage>
</organism>
<comment type="caution">
    <text evidence="1">The sequence shown here is derived from an EMBL/GenBank/DDBJ whole genome shotgun (WGS) entry which is preliminary data.</text>
</comment>
<keyword evidence="2" id="KW-1185">Reference proteome</keyword>
<dbReference type="RefSeq" id="WP_039208305.1">
    <property type="nucleotide sequence ID" value="NZ_JSCE01000143.1"/>
</dbReference>
<evidence type="ECO:0000313" key="2">
    <source>
        <dbReference type="Proteomes" id="UP000030993"/>
    </source>
</evidence>